<feature type="region of interest" description="Disordered" evidence="1">
    <location>
        <begin position="206"/>
        <end position="300"/>
    </location>
</feature>
<keyword evidence="4" id="KW-1185">Reference proteome</keyword>
<dbReference type="GO" id="GO:0070210">
    <property type="term" value="C:Rpd3L-Expanded complex"/>
    <property type="evidence" value="ECO:0007669"/>
    <property type="project" value="TreeGrafter"/>
</dbReference>
<dbReference type="Gene3D" id="1.10.10.10">
    <property type="entry name" value="Winged helix-like DNA-binding domain superfamily/Winged helix DNA-binding domain"/>
    <property type="match status" value="1"/>
</dbReference>
<protein>
    <submittedName>
        <fullName evidence="3">WGS project CCBQ000000000 data, contig 00272</fullName>
    </submittedName>
</protein>
<dbReference type="PANTHER" id="PTHR12374:SF21">
    <property type="entry name" value="SWIRM DOMAIN-CONTAINING PROTEIN FUN19-RELATED"/>
    <property type="match status" value="1"/>
</dbReference>
<feature type="region of interest" description="Disordered" evidence="1">
    <location>
        <begin position="97"/>
        <end position="123"/>
    </location>
</feature>
<dbReference type="EMBL" id="CCBQ010000044">
    <property type="protein sequence ID" value="CDO95312.1"/>
    <property type="molecule type" value="Genomic_DNA"/>
</dbReference>
<evidence type="ECO:0000313" key="4">
    <source>
        <dbReference type="Proteomes" id="UP000031516"/>
    </source>
</evidence>
<feature type="compositionally biased region" description="Low complexity" evidence="1">
    <location>
        <begin position="111"/>
        <end position="123"/>
    </location>
</feature>
<organism evidence="3 4">
    <name type="scientific">Kluyveromyces dobzhanskii CBS 2104</name>
    <dbReference type="NCBI Taxonomy" id="1427455"/>
    <lineage>
        <taxon>Eukaryota</taxon>
        <taxon>Fungi</taxon>
        <taxon>Dikarya</taxon>
        <taxon>Ascomycota</taxon>
        <taxon>Saccharomycotina</taxon>
        <taxon>Saccharomycetes</taxon>
        <taxon>Saccharomycetales</taxon>
        <taxon>Saccharomycetaceae</taxon>
        <taxon>Kluyveromyces</taxon>
    </lineage>
</organism>
<dbReference type="FunFam" id="1.10.10.10:FF:000087">
    <property type="entry name" value="Transcriptional adapter 2"/>
    <property type="match status" value="1"/>
</dbReference>
<reference evidence="3 4" key="1">
    <citation type="submission" date="2014-03" db="EMBL/GenBank/DDBJ databases">
        <title>The genome of Kluyveromyces dobzhanskii.</title>
        <authorList>
            <person name="Nystedt B."/>
            <person name="Astrom S."/>
        </authorList>
    </citation>
    <scope>NUCLEOTIDE SEQUENCE [LARGE SCALE GENOMIC DNA]</scope>
    <source>
        <strain evidence="3 4">CBS 2104</strain>
    </source>
</reference>
<name>A0A0A8LAR0_9SACH</name>
<comment type="caution">
    <text evidence="3">The sequence shown here is derived from an EMBL/GenBank/DDBJ whole genome shotgun (WGS) entry which is preliminary data.</text>
</comment>
<dbReference type="AlphaFoldDB" id="A0A0A8LAR0"/>
<dbReference type="Pfam" id="PF04433">
    <property type="entry name" value="SWIRM"/>
    <property type="match status" value="1"/>
</dbReference>
<proteinExistence type="predicted"/>
<accession>A0A0A8LAR0</accession>
<sequence length="424" mass="46885">MEFNSPRPEHVQLQGQGTIVHPKGASNILSNLNERILANTGDSANSRIDKTLEMGQGDSGSRDVILGNGFTLLAPRPVAGRDAALYETVDEYLIPSPPLSPKESDCNRGISHSSFSSSSSSSSFASVPASSAADGSIVRRGVQGLNGYGLQIRLNGSGESRDSVKNGIVVKSVWENYNKQDGVKRYQLHINAFLSQYKVLKPKLSRYGARSSTDASRYTRRTRASNKTYGSTSDFEKVYRTRRATGGTTSARNGGESSDESSSLSYVPRQRPITPASRSKPVNHNPSPLSHSSTASHQPHTVNMSWEKLPDYSPPLSTLPPNNNKCLKVDWKGSSMDLSNDPLKNRLHPAELILAQILRLPCDLYLDSKRRFFIEKIHRSKQGMPFRRTDAQKACRIDVNKASRLFAAYEKIGWLQDSHFKRFL</sequence>
<dbReference type="InterPro" id="IPR007526">
    <property type="entry name" value="SWIRM"/>
</dbReference>
<dbReference type="Proteomes" id="UP000031516">
    <property type="component" value="Unassembled WGS sequence"/>
</dbReference>
<evidence type="ECO:0000256" key="1">
    <source>
        <dbReference type="SAM" id="MobiDB-lite"/>
    </source>
</evidence>
<dbReference type="GO" id="GO:0003682">
    <property type="term" value="F:chromatin binding"/>
    <property type="evidence" value="ECO:0007669"/>
    <property type="project" value="TreeGrafter"/>
</dbReference>
<dbReference type="GO" id="GO:0006338">
    <property type="term" value="P:chromatin remodeling"/>
    <property type="evidence" value="ECO:0007669"/>
    <property type="project" value="TreeGrafter"/>
</dbReference>
<dbReference type="GO" id="GO:0003713">
    <property type="term" value="F:transcription coactivator activity"/>
    <property type="evidence" value="ECO:0007669"/>
    <property type="project" value="TreeGrafter"/>
</dbReference>
<dbReference type="OrthoDB" id="5598695at2759"/>
<dbReference type="InterPro" id="IPR009057">
    <property type="entry name" value="Homeodomain-like_sf"/>
</dbReference>
<dbReference type="InterPro" id="IPR036388">
    <property type="entry name" value="WH-like_DNA-bd_sf"/>
</dbReference>
<dbReference type="PROSITE" id="PS50934">
    <property type="entry name" value="SWIRM"/>
    <property type="match status" value="1"/>
</dbReference>
<feature type="compositionally biased region" description="Polar residues" evidence="1">
    <location>
        <begin position="276"/>
        <end position="300"/>
    </location>
</feature>
<gene>
    <name evidence="3" type="ORF">KLDO_g3558</name>
</gene>
<dbReference type="GO" id="GO:0006357">
    <property type="term" value="P:regulation of transcription by RNA polymerase II"/>
    <property type="evidence" value="ECO:0007669"/>
    <property type="project" value="TreeGrafter"/>
</dbReference>
<dbReference type="PANTHER" id="PTHR12374">
    <property type="entry name" value="TRANSCRIPTIONAL ADAPTOR 2 ADA2 -RELATED"/>
    <property type="match status" value="1"/>
</dbReference>
<feature type="domain" description="SWIRM" evidence="2">
    <location>
        <begin position="327"/>
        <end position="424"/>
    </location>
</feature>
<feature type="compositionally biased region" description="Low complexity" evidence="1">
    <location>
        <begin position="244"/>
        <end position="265"/>
    </location>
</feature>
<evidence type="ECO:0000259" key="2">
    <source>
        <dbReference type="PROSITE" id="PS50934"/>
    </source>
</evidence>
<evidence type="ECO:0000313" key="3">
    <source>
        <dbReference type="EMBL" id="CDO95312.1"/>
    </source>
</evidence>
<dbReference type="SUPFAM" id="SSF46689">
    <property type="entry name" value="Homeodomain-like"/>
    <property type="match status" value="1"/>
</dbReference>